<keyword evidence="3" id="KW-1185">Reference proteome</keyword>
<sequence length="292" mass="30382">MQPKAYVPGVAVLLTALLAGCTGSDESGSSDDNRPGTTTTAAPAAPPGRYRTLPEPCGAVSQGALDALLPGIKQLRDAEQRETAYEGEATQTFDTDRRVGCRWKVESTVATDHLFVDFERVVSYDSAVSDADKAAEIYAAKLAAADLPEPSATESDSGDSKKDSKKPDGEDEAGASGDPKPSESATEPASGSSSSPDSPGSSDSADSSPSASGTPAELQPRTLDDLSDGGFLNDVLSTAQQRTVTVVFRTSNVIVTIEYAEQPTSAAVVPDSKEMQDRARNLAARLAESFDE</sequence>
<dbReference type="Proteomes" id="UP001602058">
    <property type="component" value="Unassembled WGS sequence"/>
</dbReference>
<feature type="compositionally biased region" description="Basic and acidic residues" evidence="1">
    <location>
        <begin position="158"/>
        <end position="168"/>
    </location>
</feature>
<feature type="region of interest" description="Disordered" evidence="1">
    <location>
        <begin position="146"/>
        <end position="225"/>
    </location>
</feature>
<feature type="compositionally biased region" description="Low complexity" evidence="1">
    <location>
        <begin position="182"/>
        <end position="216"/>
    </location>
</feature>
<evidence type="ECO:0000313" key="2">
    <source>
        <dbReference type="EMBL" id="MFF4523958.1"/>
    </source>
</evidence>
<name>A0ABW6UKL6_9ACTN</name>
<dbReference type="RefSeq" id="WP_387888562.1">
    <property type="nucleotide sequence ID" value="NZ_JBIAWJ010000011.1"/>
</dbReference>
<evidence type="ECO:0000313" key="3">
    <source>
        <dbReference type="Proteomes" id="UP001602058"/>
    </source>
</evidence>
<protein>
    <submittedName>
        <fullName evidence="2">DUF3558 domain-containing protein</fullName>
    </submittedName>
</protein>
<dbReference type="EMBL" id="JBIAWJ010000011">
    <property type="protein sequence ID" value="MFF4523958.1"/>
    <property type="molecule type" value="Genomic_DNA"/>
</dbReference>
<comment type="caution">
    <text evidence="2">The sequence shown here is derived from an EMBL/GenBank/DDBJ whole genome shotgun (WGS) entry which is preliminary data.</text>
</comment>
<dbReference type="PROSITE" id="PS51257">
    <property type="entry name" value="PROKAR_LIPOPROTEIN"/>
    <property type="match status" value="1"/>
</dbReference>
<accession>A0ABW6UKL6</accession>
<feature type="region of interest" description="Disordered" evidence="1">
    <location>
        <begin position="23"/>
        <end position="56"/>
    </location>
</feature>
<reference evidence="2 3" key="1">
    <citation type="submission" date="2024-10" db="EMBL/GenBank/DDBJ databases">
        <title>The Natural Products Discovery Center: Release of the First 8490 Sequenced Strains for Exploring Actinobacteria Biosynthetic Diversity.</title>
        <authorList>
            <person name="Kalkreuter E."/>
            <person name="Kautsar S.A."/>
            <person name="Yang D."/>
            <person name="Bader C.D."/>
            <person name="Teijaro C.N."/>
            <person name="Fluegel L."/>
            <person name="Davis C.M."/>
            <person name="Simpson J.R."/>
            <person name="Lauterbach L."/>
            <person name="Steele A.D."/>
            <person name="Gui C."/>
            <person name="Meng S."/>
            <person name="Li G."/>
            <person name="Viehrig K."/>
            <person name="Ye F."/>
            <person name="Su P."/>
            <person name="Kiefer A.F."/>
            <person name="Nichols A."/>
            <person name="Cepeda A.J."/>
            <person name="Yan W."/>
            <person name="Fan B."/>
            <person name="Jiang Y."/>
            <person name="Adhikari A."/>
            <person name="Zheng C.-J."/>
            <person name="Schuster L."/>
            <person name="Cowan T.M."/>
            <person name="Smanski M.J."/>
            <person name="Chevrette M.G."/>
            <person name="De Carvalho L.P.S."/>
            <person name="Shen B."/>
        </authorList>
    </citation>
    <scope>NUCLEOTIDE SEQUENCE [LARGE SCALE GENOMIC DNA]</scope>
    <source>
        <strain evidence="2 3">NPDC001390</strain>
    </source>
</reference>
<gene>
    <name evidence="2" type="ORF">ACFY1D_21445</name>
</gene>
<organism evidence="2 3">
    <name type="scientific">Streptomyces bluensis</name>
    <dbReference type="NCBI Taxonomy" id="33897"/>
    <lineage>
        <taxon>Bacteria</taxon>
        <taxon>Bacillati</taxon>
        <taxon>Actinomycetota</taxon>
        <taxon>Actinomycetes</taxon>
        <taxon>Kitasatosporales</taxon>
        <taxon>Streptomycetaceae</taxon>
        <taxon>Streptomyces</taxon>
    </lineage>
</organism>
<evidence type="ECO:0000256" key="1">
    <source>
        <dbReference type="SAM" id="MobiDB-lite"/>
    </source>
</evidence>
<proteinExistence type="predicted"/>